<organism evidence="2">
    <name type="scientific">mine drainage metagenome</name>
    <dbReference type="NCBI Taxonomy" id="410659"/>
    <lineage>
        <taxon>unclassified sequences</taxon>
        <taxon>metagenomes</taxon>
        <taxon>ecological metagenomes</taxon>
    </lineage>
</organism>
<comment type="caution">
    <text evidence="2">The sequence shown here is derived from an EMBL/GenBank/DDBJ whole genome shotgun (WGS) entry which is preliminary data.</text>
</comment>
<dbReference type="Pfam" id="PF22483">
    <property type="entry name" value="Mu-transpos_C_2"/>
    <property type="match status" value="1"/>
</dbReference>
<evidence type="ECO:0000313" key="2">
    <source>
        <dbReference type="EMBL" id="EQD69686.1"/>
    </source>
</evidence>
<proteinExistence type="predicted"/>
<reference evidence="2" key="2">
    <citation type="journal article" date="2014" name="ISME J.">
        <title>Microbial stratification in low pH oxic and suboxic macroscopic growths along an acid mine drainage.</title>
        <authorList>
            <person name="Mendez-Garcia C."/>
            <person name="Mesa V."/>
            <person name="Sprenger R.R."/>
            <person name="Richter M."/>
            <person name="Diez M.S."/>
            <person name="Solano J."/>
            <person name="Bargiela R."/>
            <person name="Golyshina O.V."/>
            <person name="Manteca A."/>
            <person name="Ramos J.L."/>
            <person name="Gallego J.R."/>
            <person name="Llorente I."/>
            <person name="Martins Dos Santos V.A."/>
            <person name="Jensen O.N."/>
            <person name="Pelaez A.I."/>
            <person name="Sanchez J."/>
            <person name="Ferrer M."/>
        </authorList>
    </citation>
    <scope>NUCLEOTIDE SEQUENCE</scope>
</reference>
<reference evidence="2" key="1">
    <citation type="submission" date="2013-08" db="EMBL/GenBank/DDBJ databases">
        <authorList>
            <person name="Mendez C."/>
            <person name="Richter M."/>
            <person name="Ferrer M."/>
            <person name="Sanchez J."/>
        </authorList>
    </citation>
    <scope>NUCLEOTIDE SEQUENCE</scope>
</reference>
<feature type="domain" description="Transposase for insertion sequence element IS21-like C-terminal" evidence="1">
    <location>
        <begin position="117"/>
        <end position="173"/>
    </location>
</feature>
<dbReference type="PANTHER" id="PTHR35004:SF7">
    <property type="entry name" value="INTEGRASE PROTEIN"/>
    <property type="match status" value="1"/>
</dbReference>
<dbReference type="PANTHER" id="PTHR35004">
    <property type="entry name" value="TRANSPOSASE RV3428C-RELATED"/>
    <property type="match status" value="1"/>
</dbReference>
<dbReference type="InterPro" id="IPR054353">
    <property type="entry name" value="IstA-like_C"/>
</dbReference>
<dbReference type="AlphaFoldDB" id="T1B9U7"/>
<sequence length="175" mass="19984">MRKILRGHRREETVRFVAFRSHWRFTAEFCTPAQGHEKGGIEGEGGYFRRNHLVPVPCVADLDALNASLIADCRADEARVLAGRIDTWATTMNRGARSFAALRGRGVRYRRDRFPLVDKQGCVTVKTNFYSVPAKAGTRVEARIRPLHVEIWHAGKQIARHERCHGRRQPVLDLE</sequence>
<dbReference type="EMBL" id="AUZX01004892">
    <property type="protein sequence ID" value="EQD69686.1"/>
    <property type="molecule type" value="Genomic_DNA"/>
</dbReference>
<evidence type="ECO:0000259" key="1">
    <source>
        <dbReference type="Pfam" id="PF22483"/>
    </source>
</evidence>
<feature type="non-terminal residue" evidence="2">
    <location>
        <position position="175"/>
    </location>
</feature>
<accession>T1B9U7</accession>
<protein>
    <submittedName>
        <fullName evidence="2">Transposase (25)</fullName>
    </submittedName>
</protein>
<gene>
    <name evidence="2" type="ORF">B1A_06748</name>
</gene>
<name>T1B9U7_9ZZZZ</name>